<name>A0A0N5AFI6_9BILA</name>
<sequence>MIILSKRLIIFKEFITIAYDLDVVHWLNVYNTKNTPENNKLMAEAKYWSSSSGNATFDNLFTAEHFCLYDTYKASIESLKTSKAFQNPEVVYCKAFQQNGQNCTCKIIMKAILIIVLMAVQLVESWLCIEELRKMVMDKTERRQLQILDQETLKPRHIVRDQVAIIARNQSEQVQRVYQLLLTVEGLQEEADYELNLTIREVELDMTLSRKQAAEQERDLRDELKRALTKSEQSLLDELEM</sequence>
<reference evidence="2" key="1">
    <citation type="submission" date="2017-02" db="UniProtKB">
        <authorList>
            <consortium name="WormBaseParasite"/>
        </authorList>
    </citation>
    <scope>IDENTIFICATION</scope>
</reference>
<protein>
    <submittedName>
        <fullName evidence="2">SUN domain-containing protein</fullName>
    </submittedName>
</protein>
<evidence type="ECO:0000313" key="2">
    <source>
        <dbReference type="WBParaSite" id="SMUV_0000304301-mRNA-1"/>
    </source>
</evidence>
<proteinExistence type="predicted"/>
<accession>A0A0N5AFI6</accession>
<dbReference type="Proteomes" id="UP000046393">
    <property type="component" value="Unplaced"/>
</dbReference>
<evidence type="ECO:0000313" key="1">
    <source>
        <dbReference type="Proteomes" id="UP000046393"/>
    </source>
</evidence>
<dbReference type="WBParaSite" id="SMUV_0000304301-mRNA-1">
    <property type="protein sequence ID" value="SMUV_0000304301-mRNA-1"/>
    <property type="gene ID" value="SMUV_0000304301"/>
</dbReference>
<dbReference type="AlphaFoldDB" id="A0A0N5AFI6"/>
<keyword evidence="1" id="KW-1185">Reference proteome</keyword>
<organism evidence="1 2">
    <name type="scientific">Syphacia muris</name>
    <dbReference type="NCBI Taxonomy" id="451379"/>
    <lineage>
        <taxon>Eukaryota</taxon>
        <taxon>Metazoa</taxon>
        <taxon>Ecdysozoa</taxon>
        <taxon>Nematoda</taxon>
        <taxon>Chromadorea</taxon>
        <taxon>Rhabditida</taxon>
        <taxon>Spirurina</taxon>
        <taxon>Oxyuridomorpha</taxon>
        <taxon>Oxyuroidea</taxon>
        <taxon>Oxyuridae</taxon>
        <taxon>Syphacia</taxon>
    </lineage>
</organism>